<feature type="binding site" evidence="5">
    <location>
        <position position="228"/>
    </location>
    <ligand>
        <name>a divalent metal cation</name>
        <dbReference type="ChEBI" id="CHEBI:60240"/>
        <label>1</label>
    </ligand>
</feature>
<dbReference type="GeneID" id="82149372"/>
<name>A0A4Z0V537_9BACT</name>
<dbReference type="RefSeq" id="WP_135471309.1">
    <property type="nucleotide sequence ID" value="NZ_CASCVZ010000052.1"/>
</dbReference>
<proteinExistence type="inferred from homology"/>
<evidence type="ECO:0000313" key="6">
    <source>
        <dbReference type="EMBL" id="TGG40296.1"/>
    </source>
</evidence>
<evidence type="ECO:0000256" key="2">
    <source>
        <dbReference type="ARBA" id="ARBA00011643"/>
    </source>
</evidence>
<keyword evidence="7" id="KW-1185">Reference proteome</keyword>
<comment type="similarity">
    <text evidence="1">Belongs to the GTP cyclohydrolase I type 2/NIF3 family.</text>
</comment>
<feature type="binding site" evidence="5">
    <location>
        <position position="232"/>
    </location>
    <ligand>
        <name>a divalent metal cation</name>
        <dbReference type="ChEBI" id="CHEBI:60240"/>
        <label>1</label>
    </ligand>
</feature>
<protein>
    <recommendedName>
        <fullName evidence="3">GTP cyclohydrolase 1 type 2 homolog</fullName>
    </recommendedName>
</protein>
<dbReference type="PANTHER" id="PTHR13799">
    <property type="entry name" value="NGG1 INTERACTING FACTOR 3"/>
    <property type="match status" value="1"/>
</dbReference>
<accession>A0A4Z0V537</accession>
<dbReference type="FunFam" id="3.40.1390.30:FF:000001">
    <property type="entry name" value="GTP cyclohydrolase 1 type 2"/>
    <property type="match status" value="1"/>
</dbReference>
<dbReference type="EMBL" id="SJSA01000001">
    <property type="protein sequence ID" value="TGG40296.1"/>
    <property type="molecule type" value="Genomic_DNA"/>
</dbReference>
<dbReference type="GO" id="GO:0046872">
    <property type="term" value="F:metal ion binding"/>
    <property type="evidence" value="ECO:0007669"/>
    <property type="project" value="UniProtKB-KW"/>
</dbReference>
<dbReference type="InterPro" id="IPR036069">
    <property type="entry name" value="DUF34/NIF3_sf"/>
</dbReference>
<dbReference type="GO" id="GO:0005737">
    <property type="term" value="C:cytoplasm"/>
    <property type="evidence" value="ECO:0007669"/>
    <property type="project" value="TreeGrafter"/>
</dbReference>
<evidence type="ECO:0000256" key="3">
    <source>
        <dbReference type="ARBA" id="ARBA00022112"/>
    </source>
</evidence>
<comment type="caution">
    <text evidence="6">The sequence shown here is derived from an EMBL/GenBank/DDBJ whole genome shotgun (WGS) entry which is preliminary data.</text>
</comment>
<dbReference type="NCBIfam" id="TIGR00486">
    <property type="entry name" value="YbgI_SA1388"/>
    <property type="match status" value="1"/>
</dbReference>
<organism evidence="6 7">
    <name type="scientific">Duncaniella freteri</name>
    <dbReference type="NCBI Taxonomy" id="2530391"/>
    <lineage>
        <taxon>Bacteria</taxon>
        <taxon>Pseudomonadati</taxon>
        <taxon>Bacteroidota</taxon>
        <taxon>Bacteroidia</taxon>
        <taxon>Bacteroidales</taxon>
        <taxon>Muribaculaceae</taxon>
        <taxon>Duncaniella</taxon>
    </lineage>
</organism>
<keyword evidence="4 5" id="KW-0479">Metal-binding</keyword>
<feature type="binding site" evidence="5">
    <location>
        <position position="66"/>
    </location>
    <ligand>
        <name>a divalent metal cation</name>
        <dbReference type="ChEBI" id="CHEBI:60240"/>
        <label>1</label>
    </ligand>
</feature>
<gene>
    <name evidence="6" type="ORF">EZ315_06165</name>
</gene>
<dbReference type="InterPro" id="IPR002678">
    <property type="entry name" value="DUF34/NIF3"/>
</dbReference>
<dbReference type="Gene3D" id="3.40.1390.30">
    <property type="entry name" value="NIF3 (NGG1p interacting factor 3)-like"/>
    <property type="match status" value="1"/>
</dbReference>
<dbReference type="AlphaFoldDB" id="A0A4Z0V537"/>
<dbReference type="Proteomes" id="UP000297635">
    <property type="component" value="Unassembled WGS sequence"/>
</dbReference>
<feature type="binding site" evidence="5">
    <location>
        <position position="67"/>
    </location>
    <ligand>
        <name>a divalent metal cation</name>
        <dbReference type="ChEBI" id="CHEBI:60240"/>
        <label>1</label>
    </ligand>
</feature>
<evidence type="ECO:0000256" key="4">
    <source>
        <dbReference type="ARBA" id="ARBA00022723"/>
    </source>
</evidence>
<dbReference type="SUPFAM" id="SSF102705">
    <property type="entry name" value="NIF3 (NGG1p interacting factor 3)-like"/>
    <property type="match status" value="1"/>
</dbReference>
<evidence type="ECO:0000256" key="5">
    <source>
        <dbReference type="PIRSR" id="PIRSR602678-1"/>
    </source>
</evidence>
<reference evidence="6 7" key="1">
    <citation type="submission" date="2019-02" db="EMBL/GenBank/DDBJ databases">
        <title>Isolation and identification of novel species under the genus Muribaculum.</title>
        <authorList>
            <person name="Miyake S."/>
            <person name="Ding Y."/>
            <person name="Low A."/>
            <person name="Soh M."/>
            <person name="Seedorf H."/>
        </authorList>
    </citation>
    <scope>NUCLEOTIDE SEQUENCE [LARGE SCALE GENOMIC DNA]</scope>
    <source>
        <strain evidence="6 7">TLL-A3</strain>
    </source>
</reference>
<sequence length="265" mass="28233">MTLKDIVTAIEAYADPALQESWDNTGWQIAPMESSDECSGVMLCLDVTPAVVEEAKDQGCNLIVSHHPLIFKGLRSITGASQAERAVILAIRHGIAVYSSHTALDSAPLGVSRELGSMLGLTAMQPLVPDAHTPSAGLGVIGIPEHGTITSDGLIDAVKRVYNAPRVRVTRGIPSLSGIHKVALSSGSGGEFIPAAIAAGAEAYISSDIRYHDFLDHGRDILIIDTGHFESEICTKSIFSRIISQKFPNFAVHIAKCEHNPVTYV</sequence>
<evidence type="ECO:0000256" key="1">
    <source>
        <dbReference type="ARBA" id="ARBA00006964"/>
    </source>
</evidence>
<evidence type="ECO:0000313" key="7">
    <source>
        <dbReference type="Proteomes" id="UP000297635"/>
    </source>
</evidence>
<feature type="binding site" evidence="5">
    <location>
        <position position="105"/>
    </location>
    <ligand>
        <name>a divalent metal cation</name>
        <dbReference type="ChEBI" id="CHEBI:60240"/>
        <label>1</label>
    </ligand>
</feature>
<dbReference type="Pfam" id="PF01784">
    <property type="entry name" value="DUF34_NIF3"/>
    <property type="match status" value="1"/>
</dbReference>
<comment type="subunit">
    <text evidence="2">Homohexamer.</text>
</comment>
<dbReference type="PANTHER" id="PTHR13799:SF14">
    <property type="entry name" value="GTP CYCLOHYDROLASE 1 TYPE 2 HOMOLOG"/>
    <property type="match status" value="1"/>
</dbReference>